<dbReference type="PANTHER" id="PTHR36617:SF5">
    <property type="entry name" value="OS05G0421675 PROTEIN"/>
    <property type="match status" value="1"/>
</dbReference>
<dbReference type="EMBL" id="MVGT01002482">
    <property type="protein sequence ID" value="OVA07496.1"/>
    <property type="molecule type" value="Genomic_DNA"/>
</dbReference>
<gene>
    <name evidence="1" type="ORF">BVC80_8509g5</name>
</gene>
<dbReference type="InParanoid" id="A0A200QAM1"/>
<proteinExistence type="predicted"/>
<name>A0A200QAM1_MACCD</name>
<reference evidence="1 2" key="1">
    <citation type="journal article" date="2017" name="Mol. Plant">
        <title>The Genome of Medicinal Plant Macleaya cordata Provides New Insights into Benzylisoquinoline Alkaloids Metabolism.</title>
        <authorList>
            <person name="Liu X."/>
            <person name="Liu Y."/>
            <person name="Huang P."/>
            <person name="Ma Y."/>
            <person name="Qing Z."/>
            <person name="Tang Q."/>
            <person name="Cao H."/>
            <person name="Cheng P."/>
            <person name="Zheng Y."/>
            <person name="Yuan Z."/>
            <person name="Zhou Y."/>
            <person name="Liu J."/>
            <person name="Tang Z."/>
            <person name="Zhuo Y."/>
            <person name="Zhang Y."/>
            <person name="Yu L."/>
            <person name="Huang J."/>
            <person name="Yang P."/>
            <person name="Peng Q."/>
            <person name="Zhang J."/>
            <person name="Jiang W."/>
            <person name="Zhang Z."/>
            <person name="Lin K."/>
            <person name="Ro D.K."/>
            <person name="Chen X."/>
            <person name="Xiong X."/>
            <person name="Shang Y."/>
            <person name="Huang S."/>
            <person name="Zeng J."/>
        </authorList>
    </citation>
    <scope>NUCLEOTIDE SEQUENCE [LARGE SCALE GENOMIC DNA]</scope>
    <source>
        <strain evidence="2">cv. BLH2017</strain>
        <tissue evidence="1">Root</tissue>
    </source>
</reference>
<dbReference type="OrthoDB" id="1210636at2759"/>
<evidence type="ECO:0000313" key="2">
    <source>
        <dbReference type="Proteomes" id="UP000195402"/>
    </source>
</evidence>
<dbReference type="AlphaFoldDB" id="A0A200QAM1"/>
<dbReference type="PANTHER" id="PTHR36617">
    <property type="entry name" value="PROTEIN, PUTATIVE-RELATED"/>
    <property type="match status" value="1"/>
</dbReference>
<dbReference type="Proteomes" id="UP000195402">
    <property type="component" value="Unassembled WGS sequence"/>
</dbReference>
<dbReference type="OMA" id="RWEMIIT"/>
<sequence length="213" mass="24975">MSQGVGVWKKILKERDLIFQNSNLEVHDGKSVYFWWDLWCGPSRLKDRFPSIYKISRKKYGAIADVVSSVDNRVTWELDINRVLNEDELRVMNQLMQVVGMAPMLLESDDVFNCSLANDNVFSAKACYKVLINEGETCPVSNLIWNKEVPSKMKRRFPIFFSTRRYGYNQDHEVWDIIISIKKTLFLWGSTDNVFYGCSFEDLVMRWEMIITV</sequence>
<evidence type="ECO:0008006" key="3">
    <source>
        <dbReference type="Google" id="ProtNLM"/>
    </source>
</evidence>
<organism evidence="1 2">
    <name type="scientific">Macleaya cordata</name>
    <name type="common">Five-seeded plume-poppy</name>
    <name type="synonym">Bocconia cordata</name>
    <dbReference type="NCBI Taxonomy" id="56857"/>
    <lineage>
        <taxon>Eukaryota</taxon>
        <taxon>Viridiplantae</taxon>
        <taxon>Streptophyta</taxon>
        <taxon>Embryophyta</taxon>
        <taxon>Tracheophyta</taxon>
        <taxon>Spermatophyta</taxon>
        <taxon>Magnoliopsida</taxon>
        <taxon>Ranunculales</taxon>
        <taxon>Papaveraceae</taxon>
        <taxon>Papaveroideae</taxon>
        <taxon>Macleaya</taxon>
    </lineage>
</organism>
<comment type="caution">
    <text evidence="1">The sequence shown here is derived from an EMBL/GenBank/DDBJ whole genome shotgun (WGS) entry which is preliminary data.</text>
</comment>
<protein>
    <recommendedName>
        <fullName evidence="3">Reverse transcriptase zinc-binding domain</fullName>
    </recommendedName>
</protein>
<keyword evidence="2" id="KW-1185">Reference proteome</keyword>
<accession>A0A200QAM1</accession>
<evidence type="ECO:0000313" key="1">
    <source>
        <dbReference type="EMBL" id="OVA07496.1"/>
    </source>
</evidence>